<evidence type="ECO:0000313" key="2">
    <source>
        <dbReference type="Proteomes" id="UP000824410"/>
    </source>
</evidence>
<protein>
    <submittedName>
        <fullName evidence="1">Uncharacterized protein</fullName>
    </submittedName>
</protein>
<organism evidence="1 2">
    <name type="scientific">Providencia rettgeri</name>
    <dbReference type="NCBI Taxonomy" id="587"/>
    <lineage>
        <taxon>Bacteria</taxon>
        <taxon>Pseudomonadati</taxon>
        <taxon>Pseudomonadota</taxon>
        <taxon>Gammaproteobacteria</taxon>
        <taxon>Enterobacterales</taxon>
        <taxon>Morganellaceae</taxon>
        <taxon>Providencia</taxon>
    </lineage>
</organism>
<comment type="caution">
    <text evidence="1">The sequence shown here is derived from an EMBL/GenBank/DDBJ whole genome shotgun (WGS) entry which is preliminary data.</text>
</comment>
<sequence>MEFKGTPAPWLTDRNNCHSGHIATVHGCENNDWVEIWSTDWPESESVQEANAHLIAAAPELLEALQRLLKYHDDFYGIEQDEDSDHPLSVAKAAIAKALGQQ</sequence>
<dbReference type="RefSeq" id="WP_131680879.1">
    <property type="nucleotide sequence ID" value="NZ_SHCZ01000014.1"/>
</dbReference>
<name>A0AAP2NY37_PRORE</name>
<dbReference type="AlphaFoldDB" id="A0AAP2NY37"/>
<accession>A0AAP2NY37</accession>
<evidence type="ECO:0000313" key="1">
    <source>
        <dbReference type="EMBL" id="MBX6983146.1"/>
    </source>
</evidence>
<dbReference type="Proteomes" id="UP000824410">
    <property type="component" value="Unassembled WGS sequence"/>
</dbReference>
<gene>
    <name evidence="1" type="ORF">EX242_23185</name>
</gene>
<proteinExistence type="predicted"/>
<dbReference type="EMBL" id="SHDO01000058">
    <property type="protein sequence ID" value="MBX6983146.1"/>
    <property type="molecule type" value="Genomic_DNA"/>
</dbReference>
<reference evidence="1" key="1">
    <citation type="submission" date="2019-02" db="EMBL/GenBank/DDBJ databases">
        <title>Genomic characterization of isolates from hospital effluents in KZN, South Africa.</title>
        <authorList>
            <person name="Ntshobeni N."/>
            <person name="Allam M."/>
            <person name="Ismail A."/>
            <person name="Amoako D."/>
            <person name="Essack S."/>
            <person name="Chenia H."/>
        </authorList>
    </citation>
    <scope>NUCLEOTIDE SEQUENCE</scope>
    <source>
        <strain evidence="1">AFE97_S1</strain>
    </source>
</reference>